<keyword evidence="1" id="KW-0472">Membrane</keyword>
<dbReference type="EMBL" id="BLYV01000273">
    <property type="protein sequence ID" value="GFP13391.1"/>
    <property type="molecule type" value="Genomic_DNA"/>
</dbReference>
<feature type="transmembrane region" description="Helical" evidence="1">
    <location>
        <begin position="226"/>
        <end position="245"/>
    </location>
</feature>
<feature type="transmembrane region" description="Helical" evidence="1">
    <location>
        <begin position="301"/>
        <end position="322"/>
    </location>
</feature>
<keyword evidence="1" id="KW-1133">Transmembrane helix</keyword>
<feature type="transmembrane region" description="Helical" evidence="1">
    <location>
        <begin position="61"/>
        <end position="79"/>
    </location>
</feature>
<accession>A0AAV4E4V7</accession>
<feature type="transmembrane region" description="Helical" evidence="1">
    <location>
        <begin position="36"/>
        <end position="54"/>
    </location>
</feature>
<comment type="caution">
    <text evidence="2">The sequence shown here is derived from an EMBL/GenBank/DDBJ whole genome shotgun (WGS) entry which is preliminary data.</text>
</comment>
<organism evidence="2 3">
    <name type="scientific">Lactobacillus helveticus</name>
    <name type="common">Lactobacillus suntoryeus</name>
    <dbReference type="NCBI Taxonomy" id="1587"/>
    <lineage>
        <taxon>Bacteria</taxon>
        <taxon>Bacillati</taxon>
        <taxon>Bacillota</taxon>
        <taxon>Bacilli</taxon>
        <taxon>Lactobacillales</taxon>
        <taxon>Lactobacillaceae</taxon>
        <taxon>Lactobacillus</taxon>
    </lineage>
</organism>
<feature type="transmembrane region" description="Helical" evidence="1">
    <location>
        <begin position="148"/>
        <end position="168"/>
    </location>
</feature>
<protein>
    <recommendedName>
        <fullName evidence="4">Polysaccharide polymerase</fullName>
    </recommendedName>
</protein>
<dbReference type="RefSeq" id="WP_101511618.1">
    <property type="nucleotide sequence ID" value="NZ_BLYU01000348.1"/>
</dbReference>
<feature type="transmembrane region" description="Helical" evidence="1">
    <location>
        <begin position="334"/>
        <end position="355"/>
    </location>
</feature>
<name>A0AAV4E4V7_LACHE</name>
<reference evidence="2" key="1">
    <citation type="submission" date="2020-07" db="EMBL/GenBank/DDBJ databases">
        <title>Draft genome sequence of Lactobacillus helveticus strain JCM 1062.</title>
        <authorList>
            <person name="Endo A."/>
            <person name="Maeno S."/>
            <person name="Kido Y."/>
        </authorList>
    </citation>
    <scope>NUCLEOTIDE SEQUENCE</scope>
    <source>
        <strain evidence="2">JCM 1062</strain>
    </source>
</reference>
<feature type="transmembrane region" description="Helical" evidence="1">
    <location>
        <begin position="109"/>
        <end position="128"/>
    </location>
</feature>
<evidence type="ECO:0000256" key="1">
    <source>
        <dbReference type="SAM" id="Phobius"/>
    </source>
</evidence>
<evidence type="ECO:0000313" key="3">
    <source>
        <dbReference type="Proteomes" id="UP000630086"/>
    </source>
</evidence>
<feature type="transmembrane region" description="Helical" evidence="1">
    <location>
        <begin position="197"/>
        <end position="214"/>
    </location>
</feature>
<proteinExistence type="predicted"/>
<dbReference type="AlphaFoldDB" id="A0AAV4E4V7"/>
<sequence>MTHRLIKKDDIFCLALSITLAILVLKDTTFELPKFFNYSAIGIAILLVMFKVAYFDVKTNIKSGILGIIFFIISAISCIKIGRGIGILLIPIFMIGAYQINFKKIVKTFLYTNTSIVVLVVTSFKIGIISEVVSNRNGILRHSFGFSWPTDFVSMIVYILLADLYLALIEKKRMLFREVLYILLAVFTYSYCNSRLGSFYIILLVPLSAYLYWWQIKQRKIKFEFVKKYFFIICTILSILIVFLYKNNPNNIFMYNLNDLSSNRLALTVDNLNLHGLTIWGQYIYNQADSSVSSWNFIDSVYWAFLIEYGVILFVLFECIYIKAIKRFISSRQNMLIIILMLLCLMAVFEIHFYALEYNIFLLSFFAKLPSES</sequence>
<gene>
    <name evidence="2" type="ORF">LHEJCM1062_12630</name>
</gene>
<keyword evidence="1" id="KW-0812">Transmembrane</keyword>
<feature type="transmembrane region" description="Helical" evidence="1">
    <location>
        <begin position="175"/>
        <end position="191"/>
    </location>
</feature>
<evidence type="ECO:0008006" key="4">
    <source>
        <dbReference type="Google" id="ProtNLM"/>
    </source>
</evidence>
<dbReference type="Proteomes" id="UP000630086">
    <property type="component" value="Unassembled WGS sequence"/>
</dbReference>
<evidence type="ECO:0000313" key="2">
    <source>
        <dbReference type="EMBL" id="GFP13391.1"/>
    </source>
</evidence>